<dbReference type="Gene3D" id="3.40.50.150">
    <property type="entry name" value="Vaccinia Virus protein VP39"/>
    <property type="match status" value="1"/>
</dbReference>
<dbReference type="Proteomes" id="UP001179121">
    <property type="component" value="Chromosome"/>
</dbReference>
<dbReference type="Pfam" id="PF07669">
    <property type="entry name" value="Eco57I"/>
    <property type="match status" value="1"/>
</dbReference>
<evidence type="ECO:0000256" key="5">
    <source>
        <dbReference type="ARBA" id="ARBA00022691"/>
    </source>
</evidence>
<dbReference type="REBASE" id="735943">
    <property type="entry name" value="M.NspDNFORF149P"/>
</dbReference>
<keyword evidence="3 8" id="KW-0489">Methyltransferase</keyword>
<evidence type="ECO:0000256" key="3">
    <source>
        <dbReference type="ARBA" id="ARBA00022603"/>
    </source>
</evidence>
<dbReference type="GO" id="GO:0006304">
    <property type="term" value="P:DNA modification"/>
    <property type="evidence" value="ECO:0007669"/>
    <property type="project" value="InterPro"/>
</dbReference>
<comment type="catalytic activity">
    <reaction evidence="6">
        <text>a 2'-deoxyadenosine in DNA + S-adenosyl-L-methionine = an N(6)-methyl-2'-deoxyadenosine in DNA + S-adenosyl-L-homocysteine + H(+)</text>
        <dbReference type="Rhea" id="RHEA:15197"/>
        <dbReference type="Rhea" id="RHEA-COMP:12418"/>
        <dbReference type="Rhea" id="RHEA-COMP:12419"/>
        <dbReference type="ChEBI" id="CHEBI:15378"/>
        <dbReference type="ChEBI" id="CHEBI:57856"/>
        <dbReference type="ChEBI" id="CHEBI:59789"/>
        <dbReference type="ChEBI" id="CHEBI:90615"/>
        <dbReference type="ChEBI" id="CHEBI:90616"/>
        <dbReference type="EC" id="2.1.1.72"/>
    </reaction>
</comment>
<dbReference type="PANTHER" id="PTHR33841">
    <property type="entry name" value="DNA METHYLTRANSFERASE YEEA-RELATED"/>
    <property type="match status" value="1"/>
</dbReference>
<sequence>MINSQATSSIPTQGIQLQLITPCIRQPATPIAELKGVVFTKRWVVELILDLSGYCQDKNLVDVLAVEPAAGDGAFLGPMVERLMESCRKLGRPFSDCKDSLIAYELDERSAARARAFVKSILIDAGVTPPLAERLAESWVVTRDYLFDANARQADFVIGNPPYVRLEDMPEDTASLYREAYTTMRGRADLYVAFFEAALRQLKPGGTCAFICADRWMRNQYGAELRQLITSVYSVDVLLSMHNVNAFEDGVDAYPAITIIRHKKQKTAIVGSASSESENIQPKQLATILTQKHRRGPSTPVQGIQVAVVNTWFRGADPWPCHSPEQLALLRRLEDEFPPLEANAKVGIGVATGNDSIYITTDADLVEPSRLLKLALVKDLASGTLRWSGHYLVNPWNNDGLVDLDAYPKLKAYYEHHAVALKKRHTAQKSANGWYKTIDRVNHGLTNKQKLYIPDIKNMLEPVLDRGETYPHHNLYFVQSDEWDLEVLGGLLMSSVGKFFVESYGVRMRGGYLRFQAQYLRRIRVPDPKTLSKLQSHELRDAFRRRDREHATQVAIELYGIERNLLEVALGH</sequence>
<evidence type="ECO:0000256" key="2">
    <source>
        <dbReference type="ARBA" id="ARBA00011900"/>
    </source>
</evidence>
<reference evidence="8" key="1">
    <citation type="submission" date="2022-10" db="EMBL/GenBank/DDBJ databases">
        <authorList>
            <person name="Koch H."/>
        </authorList>
    </citation>
    <scope>NUCLEOTIDE SEQUENCE</scope>
    <source>
        <strain evidence="8">DNF</strain>
    </source>
</reference>
<evidence type="ECO:0000313" key="8">
    <source>
        <dbReference type="EMBL" id="CAI4029731.1"/>
    </source>
</evidence>
<comment type="similarity">
    <text evidence="1">Belongs to the N(4)/N(6)-methyltransferase family.</text>
</comment>
<evidence type="ECO:0000313" key="9">
    <source>
        <dbReference type="Proteomes" id="UP001179121"/>
    </source>
</evidence>
<evidence type="ECO:0000256" key="6">
    <source>
        <dbReference type="ARBA" id="ARBA00047942"/>
    </source>
</evidence>
<protein>
    <recommendedName>
        <fullName evidence="2">site-specific DNA-methyltransferase (adenine-specific)</fullName>
        <ecNumber evidence="2">2.1.1.72</ecNumber>
    </recommendedName>
</protein>
<dbReference type="GO" id="GO:0032259">
    <property type="term" value="P:methylation"/>
    <property type="evidence" value="ECO:0007669"/>
    <property type="project" value="UniProtKB-KW"/>
</dbReference>
<dbReference type="InterPro" id="IPR050953">
    <property type="entry name" value="N4_N6_ade-DNA_methylase"/>
</dbReference>
<accession>A0AA86MVF0</accession>
<organism evidence="8 9">
    <name type="scientific">Nitrospira tepida</name>
    <dbReference type="NCBI Taxonomy" id="2973512"/>
    <lineage>
        <taxon>Bacteria</taxon>
        <taxon>Pseudomonadati</taxon>
        <taxon>Nitrospirota</taxon>
        <taxon>Nitrospiria</taxon>
        <taxon>Nitrospirales</taxon>
        <taxon>Nitrospiraceae</taxon>
        <taxon>Nitrospira</taxon>
    </lineage>
</organism>
<feature type="domain" description="Type II methyltransferase M.TaqI-like" evidence="7">
    <location>
        <begin position="149"/>
        <end position="247"/>
    </location>
</feature>
<dbReference type="EMBL" id="OX365700">
    <property type="protein sequence ID" value="CAI4029731.1"/>
    <property type="molecule type" value="Genomic_DNA"/>
</dbReference>
<keyword evidence="4" id="KW-0808">Transferase</keyword>
<proteinExistence type="inferred from homology"/>
<dbReference type="KEGG" id="nti:DNFV4_00149"/>
<evidence type="ECO:0000256" key="1">
    <source>
        <dbReference type="ARBA" id="ARBA00006594"/>
    </source>
</evidence>
<dbReference type="PANTHER" id="PTHR33841:SF5">
    <property type="entry name" value="DNA METHYLASE (MODIFICATION METHYLASE) (METHYLTRANSFERASE)-RELATED"/>
    <property type="match status" value="1"/>
</dbReference>
<evidence type="ECO:0000259" key="7">
    <source>
        <dbReference type="Pfam" id="PF07669"/>
    </source>
</evidence>
<dbReference type="PROSITE" id="PS00092">
    <property type="entry name" value="N6_MTASE"/>
    <property type="match status" value="1"/>
</dbReference>
<dbReference type="GO" id="GO:0003676">
    <property type="term" value="F:nucleic acid binding"/>
    <property type="evidence" value="ECO:0007669"/>
    <property type="project" value="InterPro"/>
</dbReference>
<dbReference type="PRINTS" id="PR00507">
    <property type="entry name" value="N12N6MTFRASE"/>
</dbReference>
<keyword evidence="5" id="KW-0949">S-adenosyl-L-methionine</keyword>
<dbReference type="AlphaFoldDB" id="A0AA86MVF0"/>
<dbReference type="RefSeq" id="WP_289266757.1">
    <property type="nucleotide sequence ID" value="NZ_OX365700.1"/>
</dbReference>
<dbReference type="InterPro" id="IPR002052">
    <property type="entry name" value="DNA_methylase_N6_adenine_CS"/>
</dbReference>
<keyword evidence="9" id="KW-1185">Reference proteome</keyword>
<dbReference type="InterPro" id="IPR029063">
    <property type="entry name" value="SAM-dependent_MTases_sf"/>
</dbReference>
<gene>
    <name evidence="8" type="ORF">DNFV4_00149</name>
</gene>
<name>A0AA86MVF0_9BACT</name>
<dbReference type="InterPro" id="IPR011639">
    <property type="entry name" value="MethylTrfase_TaqI-like_dom"/>
</dbReference>
<dbReference type="GO" id="GO:0009007">
    <property type="term" value="F:site-specific DNA-methyltransferase (adenine-specific) activity"/>
    <property type="evidence" value="ECO:0007669"/>
    <property type="project" value="UniProtKB-EC"/>
</dbReference>
<dbReference type="SUPFAM" id="SSF53335">
    <property type="entry name" value="S-adenosyl-L-methionine-dependent methyltransferases"/>
    <property type="match status" value="1"/>
</dbReference>
<dbReference type="EC" id="2.1.1.72" evidence="2"/>
<evidence type="ECO:0000256" key="4">
    <source>
        <dbReference type="ARBA" id="ARBA00022679"/>
    </source>
</evidence>